<name>A0ABV2PLB1_9BACI</name>
<dbReference type="InterPro" id="IPR036388">
    <property type="entry name" value="WH-like_DNA-bd_sf"/>
</dbReference>
<comment type="caution">
    <text evidence="1">The sequence shown here is derived from an EMBL/GenBank/DDBJ whole genome shotgun (WGS) entry which is preliminary data.</text>
</comment>
<evidence type="ECO:0000313" key="2">
    <source>
        <dbReference type="Proteomes" id="UP001549363"/>
    </source>
</evidence>
<sequence>MTETTEAPKVLDVQKVFPFKYDAGWTGVPNSIFEIYTFHPKFTGATMLVYLFLLHRHNHKEGYAWPTHDQIADAVCISRTTAGSSIRALKELDLILVERNPTHSNDVYFIKRPIADRSTFERKFPEALEKRIKHEQSRLLDIQQRHDRKEEFEAKRRAAKQGLL</sequence>
<dbReference type="InterPro" id="IPR036390">
    <property type="entry name" value="WH_DNA-bd_sf"/>
</dbReference>
<dbReference type="EMBL" id="JBEPSB010000012">
    <property type="protein sequence ID" value="MET4561561.1"/>
    <property type="molecule type" value="Genomic_DNA"/>
</dbReference>
<evidence type="ECO:0000313" key="1">
    <source>
        <dbReference type="EMBL" id="MET4561561.1"/>
    </source>
</evidence>
<gene>
    <name evidence="1" type="ORF">ABIA69_002729</name>
</gene>
<dbReference type="RefSeq" id="WP_354472088.1">
    <property type="nucleotide sequence ID" value="NZ_JBEPSB010000012.1"/>
</dbReference>
<reference evidence="1 2" key="1">
    <citation type="submission" date="2024-06" db="EMBL/GenBank/DDBJ databases">
        <title>Sorghum-associated microbial communities from plants grown in Nebraska, USA.</title>
        <authorList>
            <person name="Schachtman D."/>
        </authorList>
    </citation>
    <scope>NUCLEOTIDE SEQUENCE [LARGE SCALE GENOMIC DNA]</scope>
    <source>
        <strain evidence="1 2">736</strain>
    </source>
</reference>
<accession>A0ABV2PLB1</accession>
<keyword evidence="2" id="KW-1185">Reference proteome</keyword>
<protein>
    <submittedName>
        <fullName evidence="1">Transcriptional regulator</fullName>
    </submittedName>
</protein>
<dbReference type="Gene3D" id="1.10.10.10">
    <property type="entry name" value="Winged helix-like DNA-binding domain superfamily/Winged helix DNA-binding domain"/>
    <property type="match status" value="1"/>
</dbReference>
<dbReference type="SUPFAM" id="SSF46785">
    <property type="entry name" value="Winged helix' DNA-binding domain"/>
    <property type="match status" value="1"/>
</dbReference>
<dbReference type="Proteomes" id="UP001549363">
    <property type="component" value="Unassembled WGS sequence"/>
</dbReference>
<proteinExistence type="predicted"/>
<organism evidence="1 2">
    <name type="scientific">Lysinibacillus parviboronicapiens</name>
    <dbReference type="NCBI Taxonomy" id="436516"/>
    <lineage>
        <taxon>Bacteria</taxon>
        <taxon>Bacillati</taxon>
        <taxon>Bacillota</taxon>
        <taxon>Bacilli</taxon>
        <taxon>Bacillales</taxon>
        <taxon>Bacillaceae</taxon>
        <taxon>Lysinibacillus</taxon>
    </lineage>
</organism>
<dbReference type="Pfam" id="PF13730">
    <property type="entry name" value="HTH_36"/>
    <property type="match status" value="1"/>
</dbReference>